<dbReference type="Pfam" id="PF06048">
    <property type="entry name" value="DUF927"/>
    <property type="match status" value="1"/>
</dbReference>
<proteinExistence type="predicted"/>
<name>A0A6L6ZZ46_ECOLX</name>
<comment type="caution">
    <text evidence="2">The sequence shown here is derived from an EMBL/GenBank/DDBJ whole genome shotgun (WGS) entry which is preliminary data.</text>
</comment>
<protein>
    <submittedName>
        <fullName evidence="2">DUF927 domain-containing protein</fullName>
    </submittedName>
</protein>
<dbReference type="Proteomes" id="UP000487258">
    <property type="component" value="Unassembled WGS sequence"/>
</dbReference>
<dbReference type="InterPro" id="IPR009270">
    <property type="entry name" value="DUF927"/>
</dbReference>
<dbReference type="AlphaFoldDB" id="A0A6L6ZZ46"/>
<organism evidence="2 3">
    <name type="scientific">Escherichia coli</name>
    <dbReference type="NCBI Taxonomy" id="562"/>
    <lineage>
        <taxon>Bacteria</taxon>
        <taxon>Pseudomonadati</taxon>
        <taxon>Pseudomonadota</taxon>
        <taxon>Gammaproteobacteria</taxon>
        <taxon>Enterobacterales</taxon>
        <taxon>Enterobacteriaceae</taxon>
        <taxon>Escherichia</taxon>
    </lineage>
</organism>
<feature type="domain" description="DUF927" evidence="1">
    <location>
        <begin position="157"/>
        <end position="436"/>
    </location>
</feature>
<accession>A0A6L6ZZ46</accession>
<evidence type="ECO:0000259" key="1">
    <source>
        <dbReference type="Pfam" id="PF06048"/>
    </source>
</evidence>
<sequence>MKSAPNLKKQPKDKMTEVIIFAGSDAWAQAKEWSEWAGKHIAADDTPPVILGPKQLTSLEDTQIIDKGRNYVRVYRAGEISETALLQIATLLAVAGVKEARCYSGFVDQQPEDWTPRMAGLKDDAERGKSLVINLPAKTNFTGNYDDELKPRVESRPDGIYWVTPKVDKQSGEIIRPCEWLCSSVELLGSGVIGNEHYRVMRWRDSTTNRLVTMAVPCCGIGDSDGWRLLKANGLKVTTNGKHRIPLADWMQLGGQHEEWHLSPKAGWHFGAYIMPDGTVIGESDKPVLFTGKSAAINGYSVAGTAESWRDSVARLAGGNPFMMLGVATSLSAPLVGLVGADGFGVHFFEQSTAGKTTTQSIASSLWGDPEALRLTWYGTALGIANEAEAHNHGLLPLDEIGQAGSPRDVYVSSYTLFNGFGKLQGAKDGGNRELKNWRTVAVSTGEVDIETYLKTAGIKVKVGQLVRLLNIPIQKATQLHEYSNGKDHADALKAAWKENHGAAGREWIKWLAENQQEAKDTVRECRERWRNLIPESYGEQVHRVGERFSILEAALVLSGHVTGWSVQECRDAVQYVFNAWIKEFGTGNKEHKQIIEQAEAFLAAYGMSRFAPVDYDPASLPISELYGYRDSGSRYDDPLLFYVLSEAFKSKVAEGFNKDTVAKVLHEAGMLKRPESGRGWKIKTPRLKNLNGAQLWAYGMLLANHDEEGSD</sequence>
<evidence type="ECO:0000313" key="3">
    <source>
        <dbReference type="Proteomes" id="UP000487258"/>
    </source>
</evidence>
<evidence type="ECO:0000313" key="2">
    <source>
        <dbReference type="EMBL" id="MWL47467.1"/>
    </source>
</evidence>
<dbReference type="RefSeq" id="WP_089576871.1">
    <property type="nucleotide sequence ID" value="NZ_NLSF01000023.1"/>
</dbReference>
<dbReference type="EMBL" id="WTMY01000219">
    <property type="protein sequence ID" value="MWL47467.1"/>
    <property type="molecule type" value="Genomic_DNA"/>
</dbReference>
<gene>
    <name evidence="2" type="ORF">GQM04_18510</name>
</gene>
<reference evidence="2 3" key="1">
    <citation type="submission" date="2019-12" db="EMBL/GenBank/DDBJ databases">
        <title>Enteriobacteria Tanzani isolates_10432.</title>
        <authorList>
            <person name="Subbiah M."/>
            <person name="Call D."/>
        </authorList>
    </citation>
    <scope>NUCLEOTIDE SEQUENCE [LARGE SCALE GENOMIC DNA]</scope>
    <source>
        <strain evidence="2 3">10432wF6</strain>
    </source>
</reference>